<dbReference type="EMBL" id="MCOG01000032">
    <property type="protein sequence ID" value="ORY73775.1"/>
    <property type="molecule type" value="Genomic_DNA"/>
</dbReference>
<keyword evidence="2" id="KW-1185">Reference proteome</keyword>
<comment type="caution">
    <text evidence="1">The sequence shown here is derived from an EMBL/GenBank/DDBJ whole genome shotgun (WGS) entry which is preliminary data.</text>
</comment>
<sequence length="147" mass="17419">MESKNNLFSGIPLQRERNGLQLQEIQGHDLFVLNGRANPQEDPRVFNGLLNPHEDGHVQAEQNYQFRDIFPYFLNNHREPDVKRDAIEMQREIGLLNNLINVVLMEKRELENTNLRIRCINNHIQSQLYLINQIENQRNFPYQNEIG</sequence>
<gene>
    <name evidence="1" type="ORF">LY90DRAFT_502960</name>
</gene>
<dbReference type="AlphaFoldDB" id="A0A1Y2ESE6"/>
<accession>A0A1Y2ESE6</accession>
<evidence type="ECO:0000313" key="2">
    <source>
        <dbReference type="Proteomes" id="UP000193920"/>
    </source>
</evidence>
<organism evidence="1 2">
    <name type="scientific">Neocallimastix californiae</name>
    <dbReference type="NCBI Taxonomy" id="1754190"/>
    <lineage>
        <taxon>Eukaryota</taxon>
        <taxon>Fungi</taxon>
        <taxon>Fungi incertae sedis</taxon>
        <taxon>Chytridiomycota</taxon>
        <taxon>Chytridiomycota incertae sedis</taxon>
        <taxon>Neocallimastigomycetes</taxon>
        <taxon>Neocallimastigales</taxon>
        <taxon>Neocallimastigaceae</taxon>
        <taxon>Neocallimastix</taxon>
    </lineage>
</organism>
<reference evidence="1 2" key="1">
    <citation type="submission" date="2016-08" db="EMBL/GenBank/DDBJ databases">
        <title>A Parts List for Fungal Cellulosomes Revealed by Comparative Genomics.</title>
        <authorList>
            <consortium name="DOE Joint Genome Institute"/>
            <person name="Haitjema C.H."/>
            <person name="Gilmore S.P."/>
            <person name="Henske J.K."/>
            <person name="Solomon K.V."/>
            <person name="De Groot R."/>
            <person name="Kuo A."/>
            <person name="Mondo S.J."/>
            <person name="Salamov A.A."/>
            <person name="Labutti K."/>
            <person name="Zhao Z."/>
            <person name="Chiniquy J."/>
            <person name="Barry K."/>
            <person name="Brewer H.M."/>
            <person name="Purvine S.O."/>
            <person name="Wright A.T."/>
            <person name="Boxma B."/>
            <person name="Van Alen T."/>
            <person name="Hackstein J.H."/>
            <person name="Baker S.E."/>
            <person name="Grigoriev I.V."/>
            <person name="O'Malley M.A."/>
        </authorList>
    </citation>
    <scope>NUCLEOTIDE SEQUENCE [LARGE SCALE GENOMIC DNA]</scope>
    <source>
        <strain evidence="1 2">G1</strain>
    </source>
</reference>
<protein>
    <submittedName>
        <fullName evidence="1">Uncharacterized protein</fullName>
    </submittedName>
</protein>
<evidence type="ECO:0000313" key="1">
    <source>
        <dbReference type="EMBL" id="ORY73775.1"/>
    </source>
</evidence>
<name>A0A1Y2ESE6_9FUNG</name>
<proteinExistence type="predicted"/>
<dbReference type="Proteomes" id="UP000193920">
    <property type="component" value="Unassembled WGS sequence"/>
</dbReference>